<dbReference type="RefSeq" id="XP_008022985.1">
    <property type="nucleotide sequence ID" value="XM_008024794.1"/>
</dbReference>
<dbReference type="Gene3D" id="3.30.930.10">
    <property type="entry name" value="Bira Bifunctional Protein, Domain 2"/>
    <property type="match status" value="1"/>
</dbReference>
<evidence type="ECO:0000259" key="2">
    <source>
        <dbReference type="Pfam" id="PF13393"/>
    </source>
</evidence>
<dbReference type="GO" id="GO:0005739">
    <property type="term" value="C:mitochondrion"/>
    <property type="evidence" value="ECO:0007669"/>
    <property type="project" value="TreeGrafter"/>
</dbReference>
<dbReference type="InterPro" id="IPR045864">
    <property type="entry name" value="aa-tRNA-synth_II/BPL/LPL"/>
</dbReference>
<dbReference type="GO" id="GO:0005829">
    <property type="term" value="C:cytosol"/>
    <property type="evidence" value="ECO:0007669"/>
    <property type="project" value="TreeGrafter"/>
</dbReference>
<dbReference type="AlphaFoldDB" id="R0KJ08"/>
<dbReference type="InterPro" id="IPR041715">
    <property type="entry name" value="HisRS-like_core"/>
</dbReference>
<evidence type="ECO:0000256" key="1">
    <source>
        <dbReference type="PIRSR" id="PIRSR001549-1"/>
    </source>
</evidence>
<dbReference type="HOGENOM" id="CLU_025113_4_0_1"/>
<dbReference type="SUPFAM" id="SSF55681">
    <property type="entry name" value="Class II aaRS and biotin synthetases"/>
    <property type="match status" value="1"/>
</dbReference>
<dbReference type="Proteomes" id="UP000016935">
    <property type="component" value="Unassembled WGS sequence"/>
</dbReference>
<keyword evidence="4" id="KW-1185">Reference proteome</keyword>
<gene>
    <name evidence="3" type="ORF">SETTUDRAFT_159549</name>
</gene>
<dbReference type="eggNOG" id="KOG1936">
    <property type="taxonomic scope" value="Eukaryota"/>
</dbReference>
<dbReference type="GO" id="GO:0003723">
    <property type="term" value="F:RNA binding"/>
    <property type="evidence" value="ECO:0007669"/>
    <property type="project" value="TreeGrafter"/>
</dbReference>
<feature type="domain" description="Class II Histidinyl-tRNA synthetase (HisRS)-like catalytic core" evidence="2">
    <location>
        <begin position="18"/>
        <end position="203"/>
    </location>
</feature>
<dbReference type="GeneID" id="19397947"/>
<feature type="binding site" evidence="1">
    <location>
        <begin position="162"/>
        <end position="163"/>
    </location>
    <ligand>
        <name>L-histidine</name>
        <dbReference type="ChEBI" id="CHEBI:57595"/>
    </ligand>
</feature>
<name>R0KJ08_EXST2</name>
<dbReference type="STRING" id="671987.R0KJ08"/>
<evidence type="ECO:0000313" key="4">
    <source>
        <dbReference type="Proteomes" id="UP000016935"/>
    </source>
</evidence>
<dbReference type="GO" id="GO:0006427">
    <property type="term" value="P:histidyl-tRNA aminoacylation"/>
    <property type="evidence" value="ECO:0007669"/>
    <property type="project" value="TreeGrafter"/>
</dbReference>
<dbReference type="GO" id="GO:0032543">
    <property type="term" value="P:mitochondrial translation"/>
    <property type="evidence" value="ECO:0007669"/>
    <property type="project" value="TreeGrafter"/>
</dbReference>
<protein>
    <recommendedName>
        <fullName evidence="2">Class II Histidinyl-tRNA synthetase (HisRS)-like catalytic core domain-containing protein</fullName>
    </recommendedName>
</protein>
<sequence length="309" mass="34197">MRMPAQLNIPKATRDWVADAKVLYIAAEVFEALQLPVGIRINHRLILNGMFAAIGVPQALLRPIGSAVDKLDKFPWSETKKEMEEKGLESSIATELGEYLLRETVADITSKLALLTSDTFLSTNTDVRQGVEEMELLMRYLSAYDVAKYVQLQLSLARGQDYYTGLIYEVVPQYQASTSIGSIPAGGRYNNLVGMFSGRDVPCSKEQKKPVIYRRNIDVWIVIAPNSSTLIEQGMVLARELGYSSISATFDAKADKQPMRQVDAAEKTAAMIVLLEDDAVSGIRLKMASLSDKNIDAAAPIPRDMWSAR</sequence>
<dbReference type="Pfam" id="PF13393">
    <property type="entry name" value="tRNA-synt_His"/>
    <property type="match status" value="1"/>
</dbReference>
<dbReference type="EMBL" id="KB908515">
    <property type="protein sequence ID" value="EOA89129.1"/>
    <property type="molecule type" value="Genomic_DNA"/>
</dbReference>
<dbReference type="PANTHER" id="PTHR11476:SF7">
    <property type="entry name" value="HISTIDINE--TRNA LIGASE"/>
    <property type="match status" value="1"/>
</dbReference>
<organism evidence="3 4">
    <name type="scientific">Exserohilum turcicum (strain 28A)</name>
    <name type="common">Northern leaf blight fungus</name>
    <name type="synonym">Setosphaeria turcica</name>
    <dbReference type="NCBI Taxonomy" id="671987"/>
    <lineage>
        <taxon>Eukaryota</taxon>
        <taxon>Fungi</taxon>
        <taxon>Dikarya</taxon>
        <taxon>Ascomycota</taxon>
        <taxon>Pezizomycotina</taxon>
        <taxon>Dothideomycetes</taxon>
        <taxon>Pleosporomycetidae</taxon>
        <taxon>Pleosporales</taxon>
        <taxon>Pleosporineae</taxon>
        <taxon>Pleosporaceae</taxon>
        <taxon>Exserohilum</taxon>
    </lineage>
</organism>
<reference evidence="3 4" key="2">
    <citation type="journal article" date="2013" name="PLoS Genet.">
        <title>Comparative genome structure, secondary metabolite, and effector coding capacity across Cochliobolus pathogens.</title>
        <authorList>
            <person name="Condon B.J."/>
            <person name="Leng Y."/>
            <person name="Wu D."/>
            <person name="Bushley K.E."/>
            <person name="Ohm R.A."/>
            <person name="Otillar R."/>
            <person name="Martin J."/>
            <person name="Schackwitz W."/>
            <person name="Grimwood J."/>
            <person name="MohdZainudin N."/>
            <person name="Xue C."/>
            <person name="Wang R."/>
            <person name="Manning V.A."/>
            <person name="Dhillon B."/>
            <person name="Tu Z.J."/>
            <person name="Steffenson B.J."/>
            <person name="Salamov A."/>
            <person name="Sun H."/>
            <person name="Lowry S."/>
            <person name="LaButti K."/>
            <person name="Han J."/>
            <person name="Copeland A."/>
            <person name="Lindquist E."/>
            <person name="Barry K."/>
            <person name="Schmutz J."/>
            <person name="Baker S.E."/>
            <person name="Ciuffetti L.M."/>
            <person name="Grigoriev I.V."/>
            <person name="Zhong S."/>
            <person name="Turgeon B.G."/>
        </authorList>
    </citation>
    <scope>NUCLEOTIDE SEQUENCE [LARGE SCALE GENOMIC DNA]</scope>
    <source>
        <strain evidence="4">28A</strain>
    </source>
</reference>
<feature type="binding site" evidence="1">
    <location>
        <position position="158"/>
    </location>
    <ligand>
        <name>L-histidine</name>
        <dbReference type="ChEBI" id="CHEBI:57595"/>
    </ligand>
</feature>
<reference evidence="3 4" key="1">
    <citation type="journal article" date="2012" name="PLoS Pathog.">
        <title>Diverse lifestyles and strategies of plant pathogenesis encoded in the genomes of eighteen Dothideomycetes fungi.</title>
        <authorList>
            <person name="Ohm R.A."/>
            <person name="Feau N."/>
            <person name="Henrissat B."/>
            <person name="Schoch C.L."/>
            <person name="Horwitz B.A."/>
            <person name="Barry K.W."/>
            <person name="Condon B.J."/>
            <person name="Copeland A.C."/>
            <person name="Dhillon B."/>
            <person name="Glaser F."/>
            <person name="Hesse C.N."/>
            <person name="Kosti I."/>
            <person name="LaButti K."/>
            <person name="Lindquist E.A."/>
            <person name="Lucas S."/>
            <person name="Salamov A.A."/>
            <person name="Bradshaw R.E."/>
            <person name="Ciuffetti L."/>
            <person name="Hamelin R.C."/>
            <person name="Kema G.H.J."/>
            <person name="Lawrence C."/>
            <person name="Scott J.A."/>
            <person name="Spatafora J.W."/>
            <person name="Turgeon B.G."/>
            <person name="de Wit P.J.G.M."/>
            <person name="Zhong S."/>
            <person name="Goodwin S.B."/>
            <person name="Grigoriev I.V."/>
        </authorList>
    </citation>
    <scope>NUCLEOTIDE SEQUENCE [LARGE SCALE GENOMIC DNA]</scope>
    <source>
        <strain evidence="4">28A</strain>
    </source>
</reference>
<proteinExistence type="predicted"/>
<evidence type="ECO:0000313" key="3">
    <source>
        <dbReference type="EMBL" id="EOA89129.1"/>
    </source>
</evidence>
<dbReference type="GO" id="GO:0004821">
    <property type="term" value="F:histidine-tRNA ligase activity"/>
    <property type="evidence" value="ECO:0007669"/>
    <property type="project" value="UniProtKB-EC"/>
</dbReference>
<dbReference type="OrthoDB" id="1906957at2759"/>
<accession>R0KJ08</accession>
<dbReference type="PANTHER" id="PTHR11476">
    <property type="entry name" value="HISTIDYL-TRNA SYNTHETASE"/>
    <property type="match status" value="1"/>
</dbReference>